<proteinExistence type="inferred from homology"/>
<dbReference type="EMBL" id="DXBU01000044">
    <property type="protein sequence ID" value="HIZ21830.1"/>
    <property type="molecule type" value="Genomic_DNA"/>
</dbReference>
<comment type="catalytic activity">
    <reaction evidence="1 4">
        <text>a uridine in RNA = a pseudouridine in RNA</text>
        <dbReference type="Rhea" id="RHEA:48348"/>
        <dbReference type="Rhea" id="RHEA-COMP:12068"/>
        <dbReference type="Rhea" id="RHEA-COMP:12069"/>
        <dbReference type="ChEBI" id="CHEBI:65314"/>
        <dbReference type="ChEBI" id="CHEBI:65315"/>
    </reaction>
</comment>
<dbReference type="NCBIfam" id="TIGR00005">
    <property type="entry name" value="rluA_subfam"/>
    <property type="match status" value="1"/>
</dbReference>
<evidence type="ECO:0000256" key="4">
    <source>
        <dbReference type="RuleBase" id="RU362028"/>
    </source>
</evidence>
<evidence type="ECO:0000313" key="7">
    <source>
        <dbReference type="Proteomes" id="UP000824041"/>
    </source>
</evidence>
<feature type="domain" description="Pseudouridine synthase RsuA/RluA-like" evidence="5">
    <location>
        <begin position="89"/>
        <end position="238"/>
    </location>
</feature>
<dbReference type="InterPro" id="IPR006225">
    <property type="entry name" value="PsdUridine_synth_RluC/D"/>
</dbReference>
<dbReference type="InterPro" id="IPR020103">
    <property type="entry name" value="PsdUridine_synth_cat_dom_sf"/>
</dbReference>
<sequence length="300" mass="33823">MERILEYTITPAAQGVTILDFLRDQGFSRRILSSMKEDRQAILLNGTPAFGRTILKAADHLRIRVRETEAAGRILPCPMKLDILFEDEDILILNKPADTPIHPSIGNYTNTLANGAAYYYAAKGEPFVYRCINRLDRDTTGALILAKNPLSAAILSQQMKSRQIKRTYLAVVEGLLPPKGTIRAPIARADASLIERKVDFARGENAVTHYECLETRNGYSLAELHLETGRTHQIRVHMGYIGHPLPGDYLYHPVYDRFLTLPLHSYQLEFLHPITKEPMLFTAPVPRVLKDAFEGKLSPF</sequence>
<dbReference type="EC" id="5.4.99.-" evidence="4"/>
<name>A0A9D2DRN8_9FIRM</name>
<dbReference type="GO" id="GO:0000455">
    <property type="term" value="P:enzyme-directed rRNA pseudouridine synthesis"/>
    <property type="evidence" value="ECO:0007669"/>
    <property type="project" value="TreeGrafter"/>
</dbReference>
<accession>A0A9D2DRN8</accession>
<comment type="function">
    <text evidence="4">Responsible for synthesis of pseudouridine from uracil.</text>
</comment>
<dbReference type="Proteomes" id="UP000824041">
    <property type="component" value="Unassembled WGS sequence"/>
</dbReference>
<feature type="active site" evidence="3">
    <location>
        <position position="136"/>
    </location>
</feature>
<dbReference type="InterPro" id="IPR050188">
    <property type="entry name" value="RluA_PseudoU_synthase"/>
</dbReference>
<dbReference type="InterPro" id="IPR006224">
    <property type="entry name" value="PsdUridine_synth_RluA-like_CS"/>
</dbReference>
<keyword evidence="4" id="KW-0413">Isomerase</keyword>
<dbReference type="Gene3D" id="3.30.2350.10">
    <property type="entry name" value="Pseudouridine synthase"/>
    <property type="match status" value="1"/>
</dbReference>
<evidence type="ECO:0000256" key="2">
    <source>
        <dbReference type="ARBA" id="ARBA00010876"/>
    </source>
</evidence>
<dbReference type="InterPro" id="IPR006145">
    <property type="entry name" value="PsdUridine_synth_RsuA/RluA"/>
</dbReference>
<dbReference type="AlphaFoldDB" id="A0A9D2DRN8"/>
<dbReference type="PANTHER" id="PTHR21600">
    <property type="entry name" value="MITOCHONDRIAL RNA PSEUDOURIDINE SYNTHASE"/>
    <property type="match status" value="1"/>
</dbReference>
<dbReference type="GO" id="GO:0003723">
    <property type="term" value="F:RNA binding"/>
    <property type="evidence" value="ECO:0007669"/>
    <property type="project" value="InterPro"/>
</dbReference>
<evidence type="ECO:0000259" key="5">
    <source>
        <dbReference type="Pfam" id="PF00849"/>
    </source>
</evidence>
<reference evidence="6" key="2">
    <citation type="submission" date="2021-04" db="EMBL/GenBank/DDBJ databases">
        <authorList>
            <person name="Gilroy R."/>
        </authorList>
    </citation>
    <scope>NUCLEOTIDE SEQUENCE</scope>
    <source>
        <strain evidence="6">14324</strain>
    </source>
</reference>
<protein>
    <recommendedName>
        <fullName evidence="4">Pseudouridine synthase</fullName>
        <ecNumber evidence="4">5.4.99.-</ecNumber>
    </recommendedName>
</protein>
<dbReference type="PROSITE" id="PS01129">
    <property type="entry name" value="PSI_RLU"/>
    <property type="match status" value="1"/>
</dbReference>
<dbReference type="GO" id="GO:0009982">
    <property type="term" value="F:pseudouridine synthase activity"/>
    <property type="evidence" value="ECO:0007669"/>
    <property type="project" value="InterPro"/>
</dbReference>
<dbReference type="CDD" id="cd02869">
    <property type="entry name" value="PseudoU_synth_RluA_like"/>
    <property type="match status" value="1"/>
</dbReference>
<dbReference type="Pfam" id="PF00849">
    <property type="entry name" value="PseudoU_synth_2"/>
    <property type="match status" value="1"/>
</dbReference>
<reference evidence="6" key="1">
    <citation type="journal article" date="2021" name="PeerJ">
        <title>Extensive microbial diversity within the chicken gut microbiome revealed by metagenomics and culture.</title>
        <authorList>
            <person name="Gilroy R."/>
            <person name="Ravi A."/>
            <person name="Getino M."/>
            <person name="Pursley I."/>
            <person name="Horton D.L."/>
            <person name="Alikhan N.F."/>
            <person name="Baker D."/>
            <person name="Gharbi K."/>
            <person name="Hall N."/>
            <person name="Watson M."/>
            <person name="Adriaenssens E.M."/>
            <person name="Foster-Nyarko E."/>
            <person name="Jarju S."/>
            <person name="Secka A."/>
            <person name="Antonio M."/>
            <person name="Oren A."/>
            <person name="Chaudhuri R.R."/>
            <person name="La Ragione R."/>
            <person name="Hildebrand F."/>
            <person name="Pallen M.J."/>
        </authorList>
    </citation>
    <scope>NUCLEOTIDE SEQUENCE</scope>
    <source>
        <strain evidence="6">14324</strain>
    </source>
</reference>
<evidence type="ECO:0000256" key="3">
    <source>
        <dbReference type="PIRSR" id="PIRSR606225-1"/>
    </source>
</evidence>
<dbReference type="GO" id="GO:0140098">
    <property type="term" value="F:catalytic activity, acting on RNA"/>
    <property type="evidence" value="ECO:0007669"/>
    <property type="project" value="UniProtKB-ARBA"/>
</dbReference>
<evidence type="ECO:0000313" key="6">
    <source>
        <dbReference type="EMBL" id="HIZ21830.1"/>
    </source>
</evidence>
<evidence type="ECO:0000256" key="1">
    <source>
        <dbReference type="ARBA" id="ARBA00000073"/>
    </source>
</evidence>
<organism evidence="6 7">
    <name type="scientific">Candidatus Blautia faecigallinarum</name>
    <dbReference type="NCBI Taxonomy" id="2838488"/>
    <lineage>
        <taxon>Bacteria</taxon>
        <taxon>Bacillati</taxon>
        <taxon>Bacillota</taxon>
        <taxon>Clostridia</taxon>
        <taxon>Lachnospirales</taxon>
        <taxon>Lachnospiraceae</taxon>
        <taxon>Blautia</taxon>
    </lineage>
</organism>
<comment type="caution">
    <text evidence="6">The sequence shown here is derived from an EMBL/GenBank/DDBJ whole genome shotgun (WGS) entry which is preliminary data.</text>
</comment>
<dbReference type="SUPFAM" id="SSF55120">
    <property type="entry name" value="Pseudouridine synthase"/>
    <property type="match status" value="1"/>
</dbReference>
<comment type="similarity">
    <text evidence="2 4">Belongs to the pseudouridine synthase RluA family.</text>
</comment>
<dbReference type="PANTHER" id="PTHR21600:SF87">
    <property type="entry name" value="RNA PSEUDOURIDYLATE SYNTHASE DOMAIN-CONTAINING PROTEIN 1"/>
    <property type="match status" value="1"/>
</dbReference>
<gene>
    <name evidence="6" type="ORF">IAA21_03405</name>
</gene>